<keyword evidence="3" id="KW-1185">Reference proteome</keyword>
<dbReference type="AlphaFoldDB" id="A0AA46TP06"/>
<evidence type="ECO:0000259" key="1">
    <source>
        <dbReference type="Pfam" id="PF00535"/>
    </source>
</evidence>
<accession>A0AA46TP06</accession>
<proteinExistence type="predicted"/>
<dbReference type="KEGG" id="hqn:M0220_13505"/>
<dbReference type="Gene3D" id="3.90.550.10">
    <property type="entry name" value="Spore Coat Polysaccharide Biosynthesis Protein SpsA, Chain A"/>
    <property type="match status" value="1"/>
</dbReference>
<name>A0AA46TP06_9GAMM</name>
<evidence type="ECO:0000313" key="3">
    <source>
        <dbReference type="Proteomes" id="UP001164935"/>
    </source>
</evidence>
<dbReference type="InterPro" id="IPR001173">
    <property type="entry name" value="Glyco_trans_2-like"/>
</dbReference>
<reference evidence="2" key="1">
    <citation type="submission" date="2022-05" db="EMBL/GenBank/DDBJ databases">
        <title>Complete sequence of a novel PHA-producing Halomonas strain.</title>
        <authorList>
            <person name="Zheng Z."/>
        </authorList>
    </citation>
    <scope>NUCLEOTIDE SEQUENCE</scope>
    <source>
        <strain evidence="2">ZZQ-149</strain>
    </source>
</reference>
<dbReference type="EMBL" id="CP096973">
    <property type="protein sequence ID" value="UYO73885.1"/>
    <property type="molecule type" value="Genomic_DNA"/>
</dbReference>
<gene>
    <name evidence="2" type="ORF">M0220_13505</name>
</gene>
<sequence length="510" mass="56709">MSVDGLPVWFDSTWYCQQYPDVAAAGVDPYDHYMHHGVKEGRLPCPLKALEWDGALWQQTDDAAECVQALHHLLEHANPLEASFAGFALGRWYAWKQEWTEASRVLACRPMDDTCLPNHSGPALLEIEADTRSGAFSLAWRKIAQLRAQVPDYKDTFLAVSNLLQATAEQSAGVAGHVQATLQAQRLAWLNNVWLAAGLVPVALRNRQQPLSIDNLDSVRTHRNDAGGPVQRQCSIESATKSATVSGRVPLVSVIVPVFNAGDGVLTALRSLAAQTLRRRFAGALEVIVVDDASTDNTVAVAEAFAAQTPGFRLLRQPENLGAYAARNRGLAEAKGECITVHDSDDWSHPQKLEIQWRGLQQHPEWVACNSYWVRCTSDLVFTSWRMEQGWIYRNTSSLMFRRKVFETLGYWDRVRVEADTEYHYRIQAAFGPQSLGEVLPGVPLAFGRVVPTALTMQSSTHLVTQFSGVRADYRKASEAWHRAASAPEDLYLPETPINRPFWAPVVIIA</sequence>
<evidence type="ECO:0000313" key="2">
    <source>
        <dbReference type="EMBL" id="UYO73885.1"/>
    </source>
</evidence>
<dbReference type="RefSeq" id="WP_264017922.1">
    <property type="nucleotide sequence ID" value="NZ_CP096973.1"/>
</dbReference>
<dbReference type="SUPFAM" id="SSF53448">
    <property type="entry name" value="Nucleotide-diphospho-sugar transferases"/>
    <property type="match status" value="1"/>
</dbReference>
<dbReference type="CDD" id="cd00761">
    <property type="entry name" value="Glyco_tranf_GTA_type"/>
    <property type="match status" value="1"/>
</dbReference>
<dbReference type="Pfam" id="PF00535">
    <property type="entry name" value="Glycos_transf_2"/>
    <property type="match status" value="1"/>
</dbReference>
<organism evidence="2 3">
    <name type="scientific">Halomonas qinghailakensis</name>
    <dbReference type="NCBI Taxonomy" id="2937790"/>
    <lineage>
        <taxon>Bacteria</taxon>
        <taxon>Pseudomonadati</taxon>
        <taxon>Pseudomonadota</taxon>
        <taxon>Gammaproteobacteria</taxon>
        <taxon>Oceanospirillales</taxon>
        <taxon>Halomonadaceae</taxon>
        <taxon>Halomonas</taxon>
    </lineage>
</organism>
<dbReference type="PANTHER" id="PTHR22916">
    <property type="entry name" value="GLYCOSYLTRANSFERASE"/>
    <property type="match status" value="1"/>
</dbReference>
<feature type="domain" description="Glycosyltransferase 2-like" evidence="1">
    <location>
        <begin position="253"/>
        <end position="393"/>
    </location>
</feature>
<dbReference type="InterPro" id="IPR029044">
    <property type="entry name" value="Nucleotide-diphossugar_trans"/>
</dbReference>
<dbReference type="Proteomes" id="UP001164935">
    <property type="component" value="Chromosome"/>
</dbReference>
<protein>
    <submittedName>
        <fullName evidence="2">Glycosyltransferase</fullName>
    </submittedName>
</protein>
<dbReference type="GO" id="GO:0016758">
    <property type="term" value="F:hexosyltransferase activity"/>
    <property type="evidence" value="ECO:0007669"/>
    <property type="project" value="UniProtKB-ARBA"/>
</dbReference>